<evidence type="ECO:0000313" key="3">
    <source>
        <dbReference type="Proteomes" id="UP001153737"/>
    </source>
</evidence>
<dbReference type="AlphaFoldDB" id="A0A9P0GPH2"/>
<evidence type="ECO:0000313" key="2">
    <source>
        <dbReference type="EMBL" id="CAH1171177.1"/>
    </source>
</evidence>
<reference evidence="2" key="2">
    <citation type="submission" date="2022-10" db="EMBL/GenBank/DDBJ databases">
        <authorList>
            <consortium name="ENA_rothamsted_submissions"/>
            <consortium name="culmorum"/>
            <person name="King R."/>
        </authorList>
    </citation>
    <scope>NUCLEOTIDE SEQUENCE</scope>
</reference>
<name>A0A9P0GPH2_PHACE</name>
<protein>
    <recommendedName>
        <fullName evidence="1">RdRp catalytic domain-containing protein</fullName>
    </recommendedName>
</protein>
<gene>
    <name evidence="2" type="ORF">PHAECO_LOCUS9646</name>
</gene>
<dbReference type="GO" id="GO:0005524">
    <property type="term" value="F:ATP binding"/>
    <property type="evidence" value="ECO:0007669"/>
    <property type="project" value="InterPro"/>
</dbReference>
<proteinExistence type="predicted"/>
<accession>A0A9P0GPH2</accession>
<keyword evidence="3" id="KW-1185">Reference proteome</keyword>
<feature type="domain" description="RdRp catalytic" evidence="1">
    <location>
        <begin position="119"/>
        <end position="205"/>
    </location>
</feature>
<dbReference type="PROSITE" id="PS50526">
    <property type="entry name" value="RDRP_SSRNA_NEG_NONSEG"/>
    <property type="match status" value="1"/>
</dbReference>
<dbReference type="Pfam" id="PF00946">
    <property type="entry name" value="Mononeg_RNA_pol"/>
    <property type="match status" value="1"/>
</dbReference>
<organism evidence="2 3">
    <name type="scientific">Phaedon cochleariae</name>
    <name type="common">Mustard beetle</name>
    <dbReference type="NCBI Taxonomy" id="80249"/>
    <lineage>
        <taxon>Eukaryota</taxon>
        <taxon>Metazoa</taxon>
        <taxon>Ecdysozoa</taxon>
        <taxon>Arthropoda</taxon>
        <taxon>Hexapoda</taxon>
        <taxon>Insecta</taxon>
        <taxon>Pterygota</taxon>
        <taxon>Neoptera</taxon>
        <taxon>Endopterygota</taxon>
        <taxon>Coleoptera</taxon>
        <taxon>Polyphaga</taxon>
        <taxon>Cucujiformia</taxon>
        <taxon>Chrysomeloidea</taxon>
        <taxon>Chrysomelidae</taxon>
        <taxon>Chrysomelinae</taxon>
        <taxon>Chrysomelini</taxon>
        <taxon>Phaedon</taxon>
    </lineage>
</organism>
<dbReference type="InterPro" id="IPR014023">
    <property type="entry name" value="Mononeg_RNA_pol_cat"/>
</dbReference>
<dbReference type="GO" id="GO:0003968">
    <property type="term" value="F:RNA-directed RNA polymerase activity"/>
    <property type="evidence" value="ECO:0007669"/>
    <property type="project" value="InterPro"/>
</dbReference>
<dbReference type="Proteomes" id="UP001153737">
    <property type="component" value="Chromosome 5"/>
</dbReference>
<dbReference type="EMBL" id="OU896711">
    <property type="protein sequence ID" value="CAH1171177.1"/>
    <property type="molecule type" value="Genomic_DNA"/>
</dbReference>
<sequence>MEKNTEVERALLAYLLMPHFDATFTKYLANYQNDEVWEISILDYLVIKSTSKELEEKPEGRIFGASPLEERNRRVVQEENVMKLMGNHVPDQLMAPNGLEMIKKLYSFRYLKTVYLNHTVQRISLDFNKWNNSMRHQSMSMPAGAVLDKWFGTNWYGMIMKSFQESLVYYKDHHVERHWLVQEGGIEEMARATWSYFFIAGVEQA</sequence>
<evidence type="ECO:0000259" key="1">
    <source>
        <dbReference type="PROSITE" id="PS50526"/>
    </source>
</evidence>
<dbReference type="GO" id="GO:0004482">
    <property type="term" value="F:mRNA 5'-cap (guanine-N7-)-methyltransferase activity"/>
    <property type="evidence" value="ECO:0007669"/>
    <property type="project" value="InterPro"/>
</dbReference>
<reference evidence="2" key="1">
    <citation type="submission" date="2022-01" db="EMBL/GenBank/DDBJ databases">
        <authorList>
            <person name="King R."/>
        </authorList>
    </citation>
    <scope>NUCLEOTIDE SEQUENCE</scope>
</reference>